<reference evidence="1 2" key="1">
    <citation type="submission" date="2019-10" db="EMBL/GenBank/DDBJ databases">
        <title>Dictyobacter vulcani sp. nov., within the class Ktedonobacteria, isolated from soil of volcanic Mt. Zao.</title>
        <authorList>
            <person name="Zheng Y."/>
            <person name="Wang C.M."/>
            <person name="Sakai Y."/>
            <person name="Abe K."/>
            <person name="Yokota A."/>
            <person name="Yabe S."/>
        </authorList>
    </citation>
    <scope>NUCLEOTIDE SEQUENCE [LARGE SCALE GENOMIC DNA]</scope>
    <source>
        <strain evidence="1 2">W12</strain>
    </source>
</reference>
<dbReference type="RefSeq" id="WP_151754450.1">
    <property type="nucleotide sequence ID" value="NZ_BKZW01000001.1"/>
</dbReference>
<sequence>MEERKKKSTLEHLRMRYPIDIPTLARQAGVGTITVYHALLHKPIYRESAEKILAALSQHTGLALSFDQVDIVTWDDYLFLWIVRASRETSHNDTEAHLVDEYQFVYARDRHHAALLAGSWLSQKSHLTHHSFTPCPEGFLIGDIAIPGHLTKGTH</sequence>
<gene>
    <name evidence="1" type="ORF">KDW_04540</name>
</gene>
<dbReference type="AlphaFoldDB" id="A0A5J4KHG9"/>
<proteinExistence type="predicted"/>
<evidence type="ECO:0000313" key="2">
    <source>
        <dbReference type="Proteomes" id="UP000326912"/>
    </source>
</evidence>
<protein>
    <submittedName>
        <fullName evidence="1">Uncharacterized protein</fullName>
    </submittedName>
</protein>
<evidence type="ECO:0000313" key="1">
    <source>
        <dbReference type="EMBL" id="GER86292.1"/>
    </source>
</evidence>
<organism evidence="1 2">
    <name type="scientific">Dictyobacter vulcani</name>
    <dbReference type="NCBI Taxonomy" id="2607529"/>
    <lineage>
        <taxon>Bacteria</taxon>
        <taxon>Bacillati</taxon>
        <taxon>Chloroflexota</taxon>
        <taxon>Ktedonobacteria</taxon>
        <taxon>Ktedonobacterales</taxon>
        <taxon>Dictyobacteraceae</taxon>
        <taxon>Dictyobacter</taxon>
    </lineage>
</organism>
<dbReference type="EMBL" id="BKZW01000001">
    <property type="protein sequence ID" value="GER86292.1"/>
    <property type="molecule type" value="Genomic_DNA"/>
</dbReference>
<comment type="caution">
    <text evidence="1">The sequence shown here is derived from an EMBL/GenBank/DDBJ whole genome shotgun (WGS) entry which is preliminary data.</text>
</comment>
<name>A0A5J4KHG9_9CHLR</name>
<dbReference type="Proteomes" id="UP000326912">
    <property type="component" value="Unassembled WGS sequence"/>
</dbReference>
<accession>A0A5J4KHG9</accession>
<keyword evidence="2" id="KW-1185">Reference proteome</keyword>